<name>A0A4R5CWZ5_9ACTN</name>
<sequence length="679" mass="75539">MKPSSDCRHWTRTSTEVGMGTTRKGNFELTRRSVLAGGAGLAAAWLTGCDLSTDPAGSDDRGGTDAPGGKEAPDLAQRVEAGELPPLEERLPDNPLVIEPTSELGVYGGTWASAITGPGDIAWMRNTVGYDGLMRWDQPWDSVIPNIAESFEMDETGTVYTFVLRAGMKWSDGEPFTADDLVFAYEDILSNQEIPSSVPGLKPYLDPAGNPATLEKVDDHTVRFTFAEPKGVFLDELADPEGYHITACPRHYLEQFHPKYNPDVEQLVAQEGLGSWFDLMERKRNPWDSPELPVVFAWQATTPLSSGSRVVATRNPYYWKTDPEGSQLPYIDQVVFNVVEDTEVMMLQAANGDLNFHGRHFNVATNRPVLAQSRETGDYDFYELVVSTMNEMIIMLNLNHKDPALRALFQNKDFRIGLSHAINRDEMIAAVWQQQGEPWQGAPKAGSDYYDEEFGTQYLEYDVALANQHLDQAGLTGRDGSGVRLRPDGQPLLFNVEVALNAVNPTWPAAMELVKAYWAEVGVRINVSSQDRTIWTAQVEANDHDACVWNGAGGLGDELSSGFYYLPFHQKGSRWAMLWSLWYVSNGRDGEEPPEHAKRQLELYDQLQSEVDADQRAELFKEIIAIAKEQFYVIGTAVPAEGYGIVANSFHNVPESMPSADRYATPGPTRPEQYYIADS</sequence>
<reference evidence="3 4" key="1">
    <citation type="submission" date="2019-03" db="EMBL/GenBank/DDBJ databases">
        <title>Draft genome sequences of novel Actinobacteria.</title>
        <authorList>
            <person name="Sahin N."/>
            <person name="Ay H."/>
            <person name="Saygin H."/>
        </authorList>
    </citation>
    <scope>NUCLEOTIDE SEQUENCE [LARGE SCALE GENOMIC DNA]</scope>
    <source>
        <strain evidence="3 4">5K138</strain>
    </source>
</reference>
<gene>
    <name evidence="3" type="ORF">E1269_20770</name>
</gene>
<dbReference type="Proteomes" id="UP000294739">
    <property type="component" value="Unassembled WGS sequence"/>
</dbReference>
<dbReference type="EMBL" id="SMKZ01000033">
    <property type="protein sequence ID" value="TDE03094.1"/>
    <property type="molecule type" value="Genomic_DNA"/>
</dbReference>
<dbReference type="Gene3D" id="3.40.190.10">
    <property type="entry name" value="Periplasmic binding protein-like II"/>
    <property type="match status" value="1"/>
</dbReference>
<dbReference type="Gene3D" id="3.10.105.10">
    <property type="entry name" value="Dipeptide-binding Protein, Domain 3"/>
    <property type="match status" value="1"/>
</dbReference>
<dbReference type="InParanoid" id="A0A4R5CWZ5"/>
<dbReference type="AlphaFoldDB" id="A0A4R5CWZ5"/>
<dbReference type="PANTHER" id="PTHR30290:SF62">
    <property type="entry name" value="OLIGOPEPTIDE ABC TRANSPORTER, PERIPLASMIC OLIGOPEPTIDE-BINDING PROTEIN"/>
    <property type="match status" value="1"/>
</dbReference>
<evidence type="ECO:0000313" key="4">
    <source>
        <dbReference type="Proteomes" id="UP000294739"/>
    </source>
</evidence>
<dbReference type="RefSeq" id="WP_131898080.1">
    <property type="nucleotide sequence ID" value="NZ_SMKZ01000033.1"/>
</dbReference>
<evidence type="ECO:0000256" key="1">
    <source>
        <dbReference type="SAM" id="MobiDB-lite"/>
    </source>
</evidence>
<evidence type="ECO:0000259" key="2">
    <source>
        <dbReference type="Pfam" id="PF00496"/>
    </source>
</evidence>
<keyword evidence="4" id="KW-1185">Reference proteome</keyword>
<feature type="domain" description="Solute-binding protein family 5" evidence="2">
    <location>
        <begin position="143"/>
        <end position="559"/>
    </location>
</feature>
<comment type="caution">
    <text evidence="3">The sequence shown here is derived from an EMBL/GenBank/DDBJ whole genome shotgun (WGS) entry which is preliminary data.</text>
</comment>
<feature type="region of interest" description="Disordered" evidence="1">
    <location>
        <begin position="1"/>
        <end position="21"/>
    </location>
</feature>
<evidence type="ECO:0000313" key="3">
    <source>
        <dbReference type="EMBL" id="TDE03094.1"/>
    </source>
</evidence>
<proteinExistence type="predicted"/>
<protein>
    <submittedName>
        <fullName evidence="3">ABC transporter substrate-binding protein</fullName>
    </submittedName>
</protein>
<dbReference type="OrthoDB" id="9764591at2"/>
<dbReference type="Pfam" id="PF00496">
    <property type="entry name" value="SBP_bac_5"/>
    <property type="match status" value="1"/>
</dbReference>
<feature type="region of interest" description="Disordered" evidence="1">
    <location>
        <begin position="658"/>
        <end position="679"/>
    </location>
</feature>
<dbReference type="GO" id="GO:1904680">
    <property type="term" value="F:peptide transmembrane transporter activity"/>
    <property type="evidence" value="ECO:0007669"/>
    <property type="project" value="TreeGrafter"/>
</dbReference>
<dbReference type="CDD" id="cd08500">
    <property type="entry name" value="PBP2_NikA_DppA_OppA_like_4"/>
    <property type="match status" value="1"/>
</dbReference>
<dbReference type="SUPFAM" id="SSF53850">
    <property type="entry name" value="Periplasmic binding protein-like II"/>
    <property type="match status" value="1"/>
</dbReference>
<accession>A0A4R5CWZ5</accession>
<dbReference type="GO" id="GO:0015833">
    <property type="term" value="P:peptide transport"/>
    <property type="evidence" value="ECO:0007669"/>
    <property type="project" value="TreeGrafter"/>
</dbReference>
<dbReference type="PANTHER" id="PTHR30290">
    <property type="entry name" value="PERIPLASMIC BINDING COMPONENT OF ABC TRANSPORTER"/>
    <property type="match status" value="1"/>
</dbReference>
<dbReference type="InterPro" id="IPR039424">
    <property type="entry name" value="SBP_5"/>
</dbReference>
<organism evidence="3 4">
    <name type="scientific">Jiangella asiatica</name>
    <dbReference type="NCBI Taxonomy" id="2530372"/>
    <lineage>
        <taxon>Bacteria</taxon>
        <taxon>Bacillati</taxon>
        <taxon>Actinomycetota</taxon>
        <taxon>Actinomycetes</taxon>
        <taxon>Jiangellales</taxon>
        <taxon>Jiangellaceae</taxon>
        <taxon>Jiangella</taxon>
    </lineage>
</organism>
<dbReference type="InterPro" id="IPR000914">
    <property type="entry name" value="SBP_5_dom"/>
</dbReference>